<name>C7HTZ0_9FIRM</name>
<dbReference type="AlphaFoldDB" id="C7HTZ0"/>
<dbReference type="InterPro" id="IPR041122">
    <property type="entry name" value="RecJ_OB"/>
</dbReference>
<dbReference type="EMBL" id="ACXU01000011">
    <property type="protein sequence ID" value="EEU12770.1"/>
    <property type="molecule type" value="Genomic_DNA"/>
</dbReference>
<feature type="domain" description="RecJ OB" evidence="8">
    <location>
        <begin position="466"/>
        <end position="579"/>
    </location>
</feature>
<dbReference type="SUPFAM" id="SSF64182">
    <property type="entry name" value="DHH phosphoesterases"/>
    <property type="match status" value="1"/>
</dbReference>
<dbReference type="InterPro" id="IPR051673">
    <property type="entry name" value="SSDNA_exonuclease_RecJ"/>
</dbReference>
<dbReference type="Pfam" id="PF02272">
    <property type="entry name" value="DHHA1"/>
    <property type="match status" value="1"/>
</dbReference>
<dbReference type="InterPro" id="IPR004610">
    <property type="entry name" value="RecJ"/>
</dbReference>
<dbReference type="HOGENOM" id="CLU_009736_5_2_9"/>
<dbReference type="eggNOG" id="COG0608">
    <property type="taxonomic scope" value="Bacteria"/>
</dbReference>
<dbReference type="GO" id="GO:0006281">
    <property type="term" value="P:DNA repair"/>
    <property type="evidence" value="ECO:0007669"/>
    <property type="project" value="InterPro"/>
</dbReference>
<feature type="domain" description="DDH" evidence="6">
    <location>
        <begin position="83"/>
        <end position="241"/>
    </location>
</feature>
<keyword evidence="5 9" id="KW-0269">Exonuclease</keyword>
<comment type="similarity">
    <text evidence="1">Belongs to the RecJ family.</text>
</comment>
<comment type="caution">
    <text evidence="9">The sequence shown here is derived from an EMBL/GenBank/DDBJ whole genome shotgun (WGS) entry which is preliminary data.</text>
</comment>
<keyword evidence="10" id="KW-1185">Reference proteome</keyword>
<dbReference type="PANTHER" id="PTHR30255">
    <property type="entry name" value="SINGLE-STRANDED-DNA-SPECIFIC EXONUCLEASE RECJ"/>
    <property type="match status" value="1"/>
</dbReference>
<evidence type="ECO:0000259" key="6">
    <source>
        <dbReference type="Pfam" id="PF01368"/>
    </source>
</evidence>
<evidence type="ECO:0000259" key="8">
    <source>
        <dbReference type="Pfam" id="PF17768"/>
    </source>
</evidence>
<dbReference type="Gene3D" id="2.40.50.460">
    <property type="match status" value="1"/>
</dbReference>
<reference evidence="9 10" key="1">
    <citation type="submission" date="2009-08" db="EMBL/GenBank/DDBJ databases">
        <authorList>
            <person name="Muzny D."/>
            <person name="Qin X."/>
            <person name="Deng J."/>
            <person name="Jiang H."/>
            <person name="Liu Y."/>
            <person name="Qu J."/>
            <person name="Song X.-Z."/>
            <person name="Zhang L."/>
            <person name="Thornton R."/>
            <person name="Coyle M."/>
            <person name="Francisco L."/>
            <person name="Jackson L."/>
            <person name="Javaid M."/>
            <person name="Korchina V."/>
            <person name="Kovar C."/>
            <person name="Mata R."/>
            <person name="Mathew T."/>
            <person name="Ngo R."/>
            <person name="Nguyen L."/>
            <person name="Nguyen N."/>
            <person name="Okwuonu G."/>
            <person name="Ongeri F."/>
            <person name="Pham C."/>
            <person name="Simmons D."/>
            <person name="Wilczek-Boney K."/>
            <person name="Hale W."/>
            <person name="Jakkamsetti A."/>
            <person name="Pham P."/>
            <person name="Ruth R."/>
            <person name="San Lucas F."/>
            <person name="Warren J."/>
            <person name="Zhang J."/>
            <person name="Zhao Z."/>
            <person name="Zhou C."/>
            <person name="Zhu D."/>
            <person name="Lee S."/>
            <person name="Bess C."/>
            <person name="Blankenburg K."/>
            <person name="Forbes L."/>
            <person name="Fu Q."/>
            <person name="Gubbala S."/>
            <person name="Hirani K."/>
            <person name="Jayaseelan J.C."/>
            <person name="Lara F."/>
            <person name="Munidasa M."/>
            <person name="Palculict T."/>
            <person name="Patil S."/>
            <person name="Pu L.-L."/>
            <person name="Saada N."/>
            <person name="Tang L."/>
            <person name="Weissenberger G."/>
            <person name="Zhu Y."/>
            <person name="Hemphill L."/>
            <person name="Shang Y."/>
            <person name="Youmans B."/>
            <person name="Ayvaz T."/>
            <person name="Ross M."/>
            <person name="Santibanez J."/>
            <person name="Aqrawi P."/>
            <person name="Gross S."/>
            <person name="Joshi V."/>
            <person name="Fowler G."/>
            <person name="Nazareth L."/>
            <person name="Reid J."/>
            <person name="Worley K."/>
            <person name="Petrosino J."/>
            <person name="Highlander S."/>
            <person name="Gibbs R."/>
            <person name="Gibbs R."/>
        </authorList>
    </citation>
    <scope>NUCLEOTIDE SEQUENCE [LARGE SCALE GENOMIC DNA]</scope>
    <source>
        <strain evidence="9 10">ATCC 51170</strain>
    </source>
</reference>
<evidence type="ECO:0000256" key="2">
    <source>
        <dbReference type="ARBA" id="ARBA00019841"/>
    </source>
</evidence>
<dbReference type="InterPro" id="IPR003156">
    <property type="entry name" value="DHHA1_dom"/>
</dbReference>
<evidence type="ECO:0000313" key="10">
    <source>
        <dbReference type="Proteomes" id="UP000003821"/>
    </source>
</evidence>
<dbReference type="Gene3D" id="3.90.1640.30">
    <property type="match status" value="1"/>
</dbReference>
<keyword evidence="3" id="KW-0540">Nuclease</keyword>
<evidence type="ECO:0000256" key="1">
    <source>
        <dbReference type="ARBA" id="ARBA00005915"/>
    </source>
</evidence>
<dbReference type="Pfam" id="PF17768">
    <property type="entry name" value="RecJ_OB"/>
    <property type="match status" value="1"/>
</dbReference>
<evidence type="ECO:0000313" key="9">
    <source>
        <dbReference type="EMBL" id="EEU12770.1"/>
    </source>
</evidence>
<dbReference type="GO" id="GO:0003676">
    <property type="term" value="F:nucleic acid binding"/>
    <property type="evidence" value="ECO:0007669"/>
    <property type="project" value="InterPro"/>
</dbReference>
<dbReference type="Pfam" id="PF01368">
    <property type="entry name" value="DHH"/>
    <property type="match status" value="1"/>
</dbReference>
<proteinExistence type="inferred from homology"/>
<evidence type="ECO:0000256" key="5">
    <source>
        <dbReference type="ARBA" id="ARBA00022839"/>
    </source>
</evidence>
<accession>C7HTZ0</accession>
<dbReference type="InterPro" id="IPR038763">
    <property type="entry name" value="DHH_sf"/>
</dbReference>
<keyword evidence="4 9" id="KW-0378">Hydrolase</keyword>
<sequence>MREEIMTKWYIYNKKNNYLSNLKNKNITKLEALILANRDIVDPKVVDSFINPTLAKLHDPFLLKDMEKAIDLIIETMENGESIRIFGDYDQDGISSTMTLLDGLLYFYDDISYDIPDRVIDGYGISDRMIDRAIEANVSLVITCDNGITAIDQVKKLKENGIKVIVTDHHQVSKKEDGEWVEQILPQADCVINPKRLDNTYPFDDLCGAGVAFKLIQALYQRLDGDMEYLYGLLEYVAMGTVCDVVSLTDENRIFVREGLKRINNTEKLAIKALVEENSWNREVSAYTLGFIIGPCMNATGRLSTAKLAIDMLMEDDIEKIRTYAKKLVSLNTERKELTNIGLEKTLEIIKDKKYYNDDIIIVDVENIEESICGIIAGRIKEKFNKPTIIMTQSSQNGILKGSGRSIEAYNIYKEVFEIKDILESFGGHPMACGLSIRSDKVEEFRQKLNDKSKLKKDDFVNIINIDAQIPIDKLSLEFAESLQRLEPFGKDNPKAKFADKNLFIKNINMIGKNNNTMKMILNKNGRDIEAIKFNAQKDYKYLSDKFKANIIGNRIDAVFYPDINEFNGRRNLQVKLIDIR</sequence>
<protein>
    <recommendedName>
        <fullName evidence="2">Single-stranded-DNA-specific exonuclease RecJ</fullName>
    </recommendedName>
</protein>
<evidence type="ECO:0000259" key="7">
    <source>
        <dbReference type="Pfam" id="PF02272"/>
    </source>
</evidence>
<organism evidence="9 10">
    <name type="scientific">Anaerococcus vaginalis ATCC 51170</name>
    <dbReference type="NCBI Taxonomy" id="655811"/>
    <lineage>
        <taxon>Bacteria</taxon>
        <taxon>Bacillati</taxon>
        <taxon>Bacillota</taxon>
        <taxon>Tissierellia</taxon>
        <taxon>Tissierellales</taxon>
        <taxon>Peptoniphilaceae</taxon>
        <taxon>Anaerococcus</taxon>
    </lineage>
</organism>
<evidence type="ECO:0000256" key="3">
    <source>
        <dbReference type="ARBA" id="ARBA00022722"/>
    </source>
</evidence>
<feature type="domain" description="DHHA1" evidence="7">
    <location>
        <begin position="359"/>
        <end position="451"/>
    </location>
</feature>
<dbReference type="InterPro" id="IPR001667">
    <property type="entry name" value="DDH_dom"/>
</dbReference>
<dbReference type="GO" id="GO:0006310">
    <property type="term" value="P:DNA recombination"/>
    <property type="evidence" value="ECO:0007669"/>
    <property type="project" value="InterPro"/>
</dbReference>
<evidence type="ECO:0000256" key="4">
    <source>
        <dbReference type="ARBA" id="ARBA00022801"/>
    </source>
</evidence>
<dbReference type="Proteomes" id="UP000003821">
    <property type="component" value="Unassembled WGS sequence"/>
</dbReference>
<dbReference type="NCBIfam" id="TIGR00644">
    <property type="entry name" value="recJ"/>
    <property type="match status" value="1"/>
</dbReference>
<dbReference type="GO" id="GO:0008409">
    <property type="term" value="F:5'-3' exonuclease activity"/>
    <property type="evidence" value="ECO:0007669"/>
    <property type="project" value="InterPro"/>
</dbReference>
<dbReference type="PANTHER" id="PTHR30255:SF2">
    <property type="entry name" value="SINGLE-STRANDED-DNA-SPECIFIC EXONUCLEASE RECJ"/>
    <property type="match status" value="1"/>
</dbReference>
<gene>
    <name evidence="9" type="primary">recJ</name>
    <name evidence="9" type="ORF">HMPREF0078_0741</name>
</gene>